<feature type="transmembrane region" description="Helical" evidence="8">
    <location>
        <begin position="140"/>
        <end position="162"/>
    </location>
</feature>
<dbReference type="PROSITE" id="PS50928">
    <property type="entry name" value="ABC_TM1"/>
    <property type="match status" value="2"/>
</dbReference>
<evidence type="ECO:0000256" key="7">
    <source>
        <dbReference type="ARBA" id="ARBA00023136"/>
    </source>
</evidence>
<keyword evidence="4" id="KW-0997">Cell inner membrane</keyword>
<gene>
    <name evidence="10" type="primary">phnV_5</name>
    <name evidence="10" type="ORF">GALL_414140</name>
</gene>
<dbReference type="PANTHER" id="PTHR43357:SF4">
    <property type="entry name" value="INNER MEMBRANE ABC TRANSPORTER PERMEASE PROTEIN YDCV"/>
    <property type="match status" value="1"/>
</dbReference>
<dbReference type="InterPro" id="IPR000515">
    <property type="entry name" value="MetI-like"/>
</dbReference>
<protein>
    <submittedName>
        <fullName evidence="10">Putative 2-aminoethylphosphonate transport system permease protein PhnV</fullName>
    </submittedName>
</protein>
<comment type="subcellular location">
    <subcellularLocation>
        <location evidence="1">Cell inner membrane</location>
        <topology evidence="1">Multi-pass membrane protein</topology>
    </subcellularLocation>
</comment>
<evidence type="ECO:0000256" key="1">
    <source>
        <dbReference type="ARBA" id="ARBA00004429"/>
    </source>
</evidence>
<feature type="transmembrane region" description="Helical" evidence="8">
    <location>
        <begin position="248"/>
        <end position="265"/>
    </location>
</feature>
<feature type="transmembrane region" description="Helical" evidence="8">
    <location>
        <begin position="191"/>
        <end position="211"/>
    </location>
</feature>
<evidence type="ECO:0000259" key="9">
    <source>
        <dbReference type="PROSITE" id="PS50928"/>
    </source>
</evidence>
<keyword evidence="6 8" id="KW-1133">Transmembrane helix</keyword>
<accession>A0A1J5Q0N3</accession>
<reference evidence="10" key="1">
    <citation type="submission" date="2016-10" db="EMBL/GenBank/DDBJ databases">
        <title>Sequence of Gallionella enrichment culture.</title>
        <authorList>
            <person name="Poehlein A."/>
            <person name="Muehling M."/>
            <person name="Daniel R."/>
        </authorList>
    </citation>
    <scope>NUCLEOTIDE SEQUENCE</scope>
</reference>
<feature type="transmembrane region" description="Helical" evidence="8">
    <location>
        <begin position="389"/>
        <end position="406"/>
    </location>
</feature>
<name>A0A1J5Q0N3_9ZZZZ</name>
<feature type="transmembrane region" description="Helical" evidence="8">
    <location>
        <begin position="99"/>
        <end position="120"/>
    </location>
</feature>
<keyword evidence="3" id="KW-1003">Cell membrane</keyword>
<evidence type="ECO:0000256" key="3">
    <source>
        <dbReference type="ARBA" id="ARBA00022475"/>
    </source>
</evidence>
<comment type="caution">
    <text evidence="10">The sequence shown here is derived from an EMBL/GenBank/DDBJ whole genome shotgun (WGS) entry which is preliminary data.</text>
</comment>
<dbReference type="GO" id="GO:0005886">
    <property type="term" value="C:plasma membrane"/>
    <property type="evidence" value="ECO:0007669"/>
    <property type="project" value="UniProtKB-SubCell"/>
</dbReference>
<keyword evidence="2" id="KW-0813">Transport</keyword>
<evidence type="ECO:0000256" key="6">
    <source>
        <dbReference type="ARBA" id="ARBA00022989"/>
    </source>
</evidence>
<dbReference type="Gene3D" id="1.10.3720.10">
    <property type="entry name" value="MetI-like"/>
    <property type="match status" value="2"/>
</dbReference>
<feature type="transmembrane region" description="Helical" evidence="8">
    <location>
        <begin position="468"/>
        <end position="485"/>
    </location>
</feature>
<dbReference type="EMBL" id="MLJW01001744">
    <property type="protein sequence ID" value="OIQ76898.1"/>
    <property type="molecule type" value="Genomic_DNA"/>
</dbReference>
<organism evidence="10">
    <name type="scientific">mine drainage metagenome</name>
    <dbReference type="NCBI Taxonomy" id="410659"/>
    <lineage>
        <taxon>unclassified sequences</taxon>
        <taxon>metagenomes</taxon>
        <taxon>ecological metagenomes</taxon>
    </lineage>
</organism>
<feature type="domain" description="ABC transmembrane type-1" evidence="9">
    <location>
        <begin position="344"/>
        <end position="542"/>
    </location>
</feature>
<evidence type="ECO:0000256" key="4">
    <source>
        <dbReference type="ARBA" id="ARBA00022519"/>
    </source>
</evidence>
<feature type="transmembrane region" description="Helical" evidence="8">
    <location>
        <begin position="412"/>
        <end position="432"/>
    </location>
</feature>
<feature type="transmembrane region" description="Helical" evidence="8">
    <location>
        <begin position="66"/>
        <end position="87"/>
    </location>
</feature>
<keyword evidence="5 8" id="KW-0812">Transmembrane</keyword>
<evidence type="ECO:0000256" key="5">
    <source>
        <dbReference type="ARBA" id="ARBA00022692"/>
    </source>
</evidence>
<evidence type="ECO:0000313" key="10">
    <source>
        <dbReference type="EMBL" id="OIQ76898.1"/>
    </source>
</evidence>
<dbReference type="SUPFAM" id="SSF161098">
    <property type="entry name" value="MetI-like"/>
    <property type="match status" value="2"/>
</dbReference>
<dbReference type="Pfam" id="PF00528">
    <property type="entry name" value="BPD_transp_1"/>
    <property type="match status" value="2"/>
</dbReference>
<feature type="transmembrane region" description="Helical" evidence="8">
    <location>
        <begin position="343"/>
        <end position="369"/>
    </location>
</feature>
<feature type="transmembrane region" description="Helical" evidence="8">
    <location>
        <begin position="518"/>
        <end position="536"/>
    </location>
</feature>
<dbReference type="AlphaFoldDB" id="A0A1J5Q0N3"/>
<sequence>MVHHGVALRLGAVALILILALLVAAPLLALAREAVLPFLSGGAITTTLQHWLGRDAGEALSGTLRLAAFTALFSVLLGGGMGLLAHLAPPRGLVVLEPLLLASFLIPPYLTAVAWSMLAGPVGLWQQALGFGGTDLGACLYSLPGMAAVMALHLTPLVYVMVAGALRGVDERLVDCAQVHGAGRVRATWTAYRPTVLPALAGAGLLVFLAASEEFGVPKVLGNYAGVRVLSVAVEEAMNVWPVDLPRASGIGLSLALLALMLWVAMRRLSGGEAVAQHQRVRQPRLWSALPLLLFAVMAAGLPLAAIVITASQKAITSGLQAGNWTGEHFAHVLRPGGAGLQALAASMALAVVVSVVSTALSLLMAWMLERLHPRVAAKLEVMGYLPQAIPGVVLATGLILFWNAPWNPLPVYGHGAVLAVAYLTLTFPYALRYAVSGLAQAQQGLTHAAAVHGAQPLQIALRIRLPLAWPLLLAGATVVFALSMRELAASILLQPPGMQVISTYVFEQFEQGNANDGMAMAVVGVLSTALLLGAARAMLLNQSGVVAGGLE</sequence>
<feature type="transmembrane region" description="Helical" evidence="8">
    <location>
        <begin position="286"/>
        <end position="309"/>
    </location>
</feature>
<proteinExistence type="predicted"/>
<evidence type="ECO:0000256" key="8">
    <source>
        <dbReference type="SAM" id="Phobius"/>
    </source>
</evidence>
<keyword evidence="7 8" id="KW-0472">Membrane</keyword>
<feature type="domain" description="ABC transmembrane type-1" evidence="9">
    <location>
        <begin position="60"/>
        <end position="266"/>
    </location>
</feature>
<dbReference type="GO" id="GO:0055085">
    <property type="term" value="P:transmembrane transport"/>
    <property type="evidence" value="ECO:0007669"/>
    <property type="project" value="InterPro"/>
</dbReference>
<dbReference type="InterPro" id="IPR035906">
    <property type="entry name" value="MetI-like_sf"/>
</dbReference>
<evidence type="ECO:0000256" key="2">
    <source>
        <dbReference type="ARBA" id="ARBA00022448"/>
    </source>
</evidence>
<dbReference type="CDD" id="cd06261">
    <property type="entry name" value="TM_PBP2"/>
    <property type="match status" value="2"/>
</dbReference>
<dbReference type="PANTHER" id="PTHR43357">
    <property type="entry name" value="INNER MEMBRANE ABC TRANSPORTER PERMEASE PROTEIN YDCV"/>
    <property type="match status" value="1"/>
</dbReference>